<organism evidence="1 2">
    <name type="scientific">Pedobacter polaris</name>
    <dbReference type="NCBI Taxonomy" id="2571273"/>
    <lineage>
        <taxon>Bacteria</taxon>
        <taxon>Pseudomonadati</taxon>
        <taxon>Bacteroidota</taxon>
        <taxon>Sphingobacteriia</taxon>
        <taxon>Sphingobacteriales</taxon>
        <taxon>Sphingobacteriaceae</taxon>
        <taxon>Pedobacter</taxon>
    </lineage>
</organism>
<accession>A0A4U1CUP9</accession>
<evidence type="ECO:0000313" key="1">
    <source>
        <dbReference type="EMBL" id="TKC12513.1"/>
    </source>
</evidence>
<proteinExistence type="predicted"/>
<dbReference type="RefSeq" id="WP_136838623.1">
    <property type="nucleotide sequence ID" value="NZ_SWBR01000001.1"/>
</dbReference>
<dbReference type="Proteomes" id="UP000309488">
    <property type="component" value="Unassembled WGS sequence"/>
</dbReference>
<dbReference type="OrthoDB" id="668980at2"/>
<name>A0A4U1CUP9_9SPHI</name>
<gene>
    <name evidence="1" type="ORF">FA048_02530</name>
</gene>
<protein>
    <submittedName>
        <fullName evidence="1">Uncharacterized protein</fullName>
    </submittedName>
</protein>
<reference evidence="1 2" key="1">
    <citation type="submission" date="2019-04" db="EMBL/GenBank/DDBJ databases">
        <title>Pedobacter sp. RP-3-22 sp. nov., isolated from Arctic soil.</title>
        <authorList>
            <person name="Dahal R.H."/>
            <person name="Kim D.-U."/>
        </authorList>
    </citation>
    <scope>NUCLEOTIDE SEQUENCE [LARGE SCALE GENOMIC DNA]</scope>
    <source>
        <strain evidence="1 2">RP-3-22</strain>
    </source>
</reference>
<evidence type="ECO:0000313" key="2">
    <source>
        <dbReference type="Proteomes" id="UP000309488"/>
    </source>
</evidence>
<dbReference type="EMBL" id="SWBR01000001">
    <property type="protein sequence ID" value="TKC12513.1"/>
    <property type="molecule type" value="Genomic_DNA"/>
</dbReference>
<dbReference type="AlphaFoldDB" id="A0A4U1CUP9"/>
<sequence>MIVNEFCFYTCCWAGLTIAKTYAVTGFSGTTPTYGFVSSAHLTCAPSIGARFGGFDIGVRYEGLNSIGFMG</sequence>
<comment type="caution">
    <text evidence="1">The sequence shown here is derived from an EMBL/GenBank/DDBJ whole genome shotgun (WGS) entry which is preliminary data.</text>
</comment>
<keyword evidence="2" id="KW-1185">Reference proteome</keyword>